<name>A0AAV4T7K2_CAEEX</name>
<organism evidence="1 2">
    <name type="scientific">Caerostris extrusa</name>
    <name type="common">Bark spider</name>
    <name type="synonym">Caerostris bankana</name>
    <dbReference type="NCBI Taxonomy" id="172846"/>
    <lineage>
        <taxon>Eukaryota</taxon>
        <taxon>Metazoa</taxon>
        <taxon>Ecdysozoa</taxon>
        <taxon>Arthropoda</taxon>
        <taxon>Chelicerata</taxon>
        <taxon>Arachnida</taxon>
        <taxon>Araneae</taxon>
        <taxon>Araneomorphae</taxon>
        <taxon>Entelegynae</taxon>
        <taxon>Araneoidea</taxon>
        <taxon>Araneidae</taxon>
        <taxon>Caerostris</taxon>
    </lineage>
</organism>
<evidence type="ECO:0000313" key="2">
    <source>
        <dbReference type="Proteomes" id="UP001054945"/>
    </source>
</evidence>
<proteinExistence type="predicted"/>
<gene>
    <name evidence="1" type="ORF">CEXT_195931</name>
</gene>
<evidence type="ECO:0000313" key="1">
    <source>
        <dbReference type="EMBL" id="GIY42100.1"/>
    </source>
</evidence>
<keyword evidence="2" id="KW-1185">Reference proteome</keyword>
<dbReference type="AlphaFoldDB" id="A0AAV4T7K2"/>
<reference evidence="1 2" key="1">
    <citation type="submission" date="2021-06" db="EMBL/GenBank/DDBJ databases">
        <title>Caerostris extrusa draft genome.</title>
        <authorList>
            <person name="Kono N."/>
            <person name="Arakawa K."/>
        </authorList>
    </citation>
    <scope>NUCLEOTIDE SEQUENCE [LARGE SCALE GENOMIC DNA]</scope>
</reference>
<dbReference type="EMBL" id="BPLR01010800">
    <property type="protein sequence ID" value="GIY42100.1"/>
    <property type="molecule type" value="Genomic_DNA"/>
</dbReference>
<accession>A0AAV4T7K2</accession>
<sequence>MEKKYTHSYFSSYHFVGIQGECSNLLVTSLTFGLVSQIQIAPPISLPSLQYQGKEKEREYMESRKGRNKGNVLDTAITSTHVSERWYFY</sequence>
<dbReference type="Proteomes" id="UP001054945">
    <property type="component" value="Unassembled WGS sequence"/>
</dbReference>
<comment type="caution">
    <text evidence="1">The sequence shown here is derived from an EMBL/GenBank/DDBJ whole genome shotgun (WGS) entry which is preliminary data.</text>
</comment>
<protein>
    <submittedName>
        <fullName evidence="1">Uncharacterized protein</fullName>
    </submittedName>
</protein>